<proteinExistence type="inferred from homology"/>
<keyword evidence="3 5" id="KW-0698">rRNA processing</keyword>
<sequence>MEMLVVAEVVKSHGLRGEVCIDSHADSPFLFSEVPCLYLAKKGQKPRRFVVRSTRKHKGRMLIIFDGIDDRDQADSLRGMEVMIREGDLPRSSEEDVFMYELEGLSVELEDGAVVGTISDFIMAPGQETWVITSSEGKEILFPAVEEFVLSVDLESQKVVIDPPEGLIDLYLKKNDKK</sequence>
<dbReference type="HAMAP" id="MF_00014">
    <property type="entry name" value="Ribosome_mat_RimM"/>
    <property type="match status" value="1"/>
</dbReference>
<dbReference type="Gene3D" id="2.30.30.240">
    <property type="entry name" value="PRC-barrel domain"/>
    <property type="match status" value="1"/>
</dbReference>
<dbReference type="EMBL" id="FO203522">
    <property type="protein sequence ID" value="CCO22791.1"/>
    <property type="molecule type" value="Genomic_DNA"/>
</dbReference>
<feature type="domain" description="Ribosome maturation factor RimM PRC barrel" evidence="7">
    <location>
        <begin position="101"/>
        <end position="167"/>
    </location>
</feature>
<accession>L0RB28</accession>
<dbReference type="InterPro" id="IPR009000">
    <property type="entry name" value="Transl_B-barrel_sf"/>
</dbReference>
<evidence type="ECO:0000313" key="8">
    <source>
        <dbReference type="EMBL" id="CCO22791.1"/>
    </source>
</evidence>
<dbReference type="GO" id="GO:0006364">
    <property type="term" value="P:rRNA processing"/>
    <property type="evidence" value="ECO:0007669"/>
    <property type="project" value="UniProtKB-UniRule"/>
</dbReference>
<keyword evidence="2 5" id="KW-0690">Ribosome biogenesis</keyword>
<dbReference type="Pfam" id="PF24986">
    <property type="entry name" value="PRC_RimM"/>
    <property type="match status" value="1"/>
</dbReference>
<evidence type="ECO:0000313" key="9">
    <source>
        <dbReference type="Proteomes" id="UP000010808"/>
    </source>
</evidence>
<dbReference type="GO" id="GO:0042274">
    <property type="term" value="P:ribosomal small subunit biogenesis"/>
    <property type="evidence" value="ECO:0007669"/>
    <property type="project" value="UniProtKB-UniRule"/>
</dbReference>
<dbReference type="InterPro" id="IPR056792">
    <property type="entry name" value="PRC_RimM"/>
</dbReference>
<dbReference type="GO" id="GO:0005840">
    <property type="term" value="C:ribosome"/>
    <property type="evidence" value="ECO:0007669"/>
    <property type="project" value="InterPro"/>
</dbReference>
<keyword evidence="1 5" id="KW-0963">Cytoplasm</keyword>
<dbReference type="PANTHER" id="PTHR33692">
    <property type="entry name" value="RIBOSOME MATURATION FACTOR RIMM"/>
    <property type="match status" value="1"/>
</dbReference>
<dbReference type="OrthoDB" id="5381335at2"/>
<dbReference type="KEGG" id="dhy:DESAM_20504"/>
<dbReference type="Gene3D" id="2.40.30.60">
    <property type="entry name" value="RimM"/>
    <property type="match status" value="1"/>
</dbReference>
<dbReference type="InterPro" id="IPR011961">
    <property type="entry name" value="RimM"/>
</dbReference>
<evidence type="ECO:0000256" key="4">
    <source>
        <dbReference type="ARBA" id="ARBA00023186"/>
    </source>
</evidence>
<dbReference type="AlphaFoldDB" id="L0RB28"/>
<dbReference type="NCBIfam" id="TIGR02273">
    <property type="entry name" value="16S_RimM"/>
    <property type="match status" value="1"/>
</dbReference>
<keyword evidence="4 5" id="KW-0143">Chaperone</keyword>
<evidence type="ECO:0000259" key="7">
    <source>
        <dbReference type="Pfam" id="PF24986"/>
    </source>
</evidence>
<evidence type="ECO:0000256" key="5">
    <source>
        <dbReference type="HAMAP-Rule" id="MF_00014"/>
    </source>
</evidence>
<evidence type="ECO:0000256" key="3">
    <source>
        <dbReference type="ARBA" id="ARBA00022552"/>
    </source>
</evidence>
<name>L0RB28_9BACT</name>
<reference evidence="8 9" key="1">
    <citation type="submission" date="2012-10" db="EMBL/GenBank/DDBJ databases">
        <authorList>
            <person name="Genoscope - CEA"/>
        </authorList>
    </citation>
    <scope>NUCLEOTIDE SEQUENCE [LARGE SCALE GENOMIC DNA]</scope>
    <source>
        <strain evidence="9">AM13 / DSM 14728</strain>
    </source>
</reference>
<dbReference type="STRING" id="1121451.DESAM_20504"/>
<evidence type="ECO:0000256" key="1">
    <source>
        <dbReference type="ARBA" id="ARBA00022490"/>
    </source>
</evidence>
<organism evidence="8 9">
    <name type="scientific">Maridesulfovibrio hydrothermalis AM13 = DSM 14728</name>
    <dbReference type="NCBI Taxonomy" id="1121451"/>
    <lineage>
        <taxon>Bacteria</taxon>
        <taxon>Pseudomonadati</taxon>
        <taxon>Thermodesulfobacteriota</taxon>
        <taxon>Desulfovibrionia</taxon>
        <taxon>Desulfovibrionales</taxon>
        <taxon>Desulfovibrionaceae</taxon>
        <taxon>Maridesulfovibrio</taxon>
    </lineage>
</organism>
<comment type="subunit">
    <text evidence="5">Binds ribosomal protein uS19.</text>
</comment>
<dbReference type="Pfam" id="PF01782">
    <property type="entry name" value="RimM"/>
    <property type="match status" value="1"/>
</dbReference>
<protein>
    <recommendedName>
        <fullName evidence="5">Ribosome maturation factor RimM</fullName>
    </recommendedName>
</protein>
<dbReference type="PATRIC" id="fig|1121451.3.peg.766"/>
<dbReference type="InterPro" id="IPR002676">
    <property type="entry name" value="RimM_N"/>
</dbReference>
<dbReference type="PANTHER" id="PTHR33692:SF1">
    <property type="entry name" value="RIBOSOME MATURATION FACTOR RIMM"/>
    <property type="match status" value="1"/>
</dbReference>
<gene>
    <name evidence="5 8" type="primary">rimM</name>
    <name evidence="8" type="ORF">DESAM_20504</name>
</gene>
<evidence type="ECO:0000259" key="6">
    <source>
        <dbReference type="Pfam" id="PF01782"/>
    </source>
</evidence>
<comment type="domain">
    <text evidence="5">The PRC barrel domain binds ribosomal protein uS19.</text>
</comment>
<dbReference type="eggNOG" id="COG0806">
    <property type="taxonomic scope" value="Bacteria"/>
</dbReference>
<dbReference type="Proteomes" id="UP000010808">
    <property type="component" value="Chromosome"/>
</dbReference>
<dbReference type="GO" id="GO:0005737">
    <property type="term" value="C:cytoplasm"/>
    <property type="evidence" value="ECO:0007669"/>
    <property type="project" value="UniProtKB-SubCell"/>
</dbReference>
<comment type="subcellular location">
    <subcellularLocation>
        <location evidence="5">Cytoplasm</location>
    </subcellularLocation>
</comment>
<comment type="function">
    <text evidence="5">An accessory protein needed during the final step in the assembly of 30S ribosomal subunit, possibly for assembly of the head region. Essential for efficient processing of 16S rRNA. May be needed both before and after RbfA during the maturation of 16S rRNA. It has affinity for free ribosomal 30S subunits but not for 70S ribosomes.</text>
</comment>
<dbReference type="InterPro" id="IPR011033">
    <property type="entry name" value="PRC_barrel-like_sf"/>
</dbReference>
<comment type="similarity">
    <text evidence="5">Belongs to the RimM family.</text>
</comment>
<dbReference type="InterPro" id="IPR036976">
    <property type="entry name" value="RimM_N_sf"/>
</dbReference>
<feature type="domain" description="RimM N-terminal" evidence="6">
    <location>
        <begin position="5"/>
        <end position="86"/>
    </location>
</feature>
<keyword evidence="9" id="KW-1185">Reference proteome</keyword>
<dbReference type="GO" id="GO:0043022">
    <property type="term" value="F:ribosome binding"/>
    <property type="evidence" value="ECO:0007669"/>
    <property type="project" value="InterPro"/>
</dbReference>
<dbReference type="HOGENOM" id="CLU_077636_3_2_7"/>
<evidence type="ECO:0000256" key="2">
    <source>
        <dbReference type="ARBA" id="ARBA00022517"/>
    </source>
</evidence>
<dbReference type="SUPFAM" id="SSF50346">
    <property type="entry name" value="PRC-barrel domain"/>
    <property type="match status" value="1"/>
</dbReference>
<dbReference type="SUPFAM" id="SSF50447">
    <property type="entry name" value="Translation proteins"/>
    <property type="match status" value="1"/>
</dbReference>